<keyword evidence="3" id="KW-1185">Reference proteome</keyword>
<dbReference type="Pfam" id="PF08281">
    <property type="entry name" value="Sigma70_r4_2"/>
    <property type="match status" value="1"/>
</dbReference>
<gene>
    <name evidence="2" type="ORF">SAMN06265376_101774</name>
</gene>
<sequence length="147" mass="17066">MYKQIEITAFLELKLVVEKAKKICKDRIKTIFKNLRQQLLRRNLGRSKFNGIEDAHLHINNVVAVSHPSGTSNSIHLFPDSTKNQRNSILEACLNRMPKIQRRAFVYKTFEGKKTSLICTDLDINEAVFWKLIQNARKELIESLDLN</sequence>
<dbReference type="Proteomes" id="UP000198379">
    <property type="component" value="Unassembled WGS sequence"/>
</dbReference>
<dbReference type="GO" id="GO:0016987">
    <property type="term" value="F:sigma factor activity"/>
    <property type="evidence" value="ECO:0007669"/>
    <property type="project" value="InterPro"/>
</dbReference>
<dbReference type="InterPro" id="IPR013324">
    <property type="entry name" value="RNA_pol_sigma_r3/r4-like"/>
</dbReference>
<organism evidence="2 3">
    <name type="scientific">Dokdonia pacifica</name>
    <dbReference type="NCBI Taxonomy" id="1627892"/>
    <lineage>
        <taxon>Bacteria</taxon>
        <taxon>Pseudomonadati</taxon>
        <taxon>Bacteroidota</taxon>
        <taxon>Flavobacteriia</taxon>
        <taxon>Flavobacteriales</taxon>
        <taxon>Flavobacteriaceae</taxon>
        <taxon>Dokdonia</taxon>
    </lineage>
</organism>
<dbReference type="RefSeq" id="WP_089370088.1">
    <property type="nucleotide sequence ID" value="NZ_BMEP01000002.1"/>
</dbReference>
<dbReference type="InterPro" id="IPR036388">
    <property type="entry name" value="WH-like_DNA-bd_sf"/>
</dbReference>
<reference evidence="2 3" key="1">
    <citation type="submission" date="2017-06" db="EMBL/GenBank/DDBJ databases">
        <authorList>
            <person name="Kim H.J."/>
            <person name="Triplett B.A."/>
        </authorList>
    </citation>
    <scope>NUCLEOTIDE SEQUENCE [LARGE SCALE GENOMIC DNA]</scope>
    <source>
        <strain evidence="2 3">DSM 25597</strain>
    </source>
</reference>
<dbReference type="SUPFAM" id="SSF88659">
    <property type="entry name" value="Sigma3 and sigma4 domains of RNA polymerase sigma factors"/>
    <property type="match status" value="1"/>
</dbReference>
<evidence type="ECO:0000313" key="3">
    <source>
        <dbReference type="Proteomes" id="UP000198379"/>
    </source>
</evidence>
<proteinExistence type="predicted"/>
<dbReference type="GO" id="GO:0003677">
    <property type="term" value="F:DNA binding"/>
    <property type="evidence" value="ECO:0007669"/>
    <property type="project" value="InterPro"/>
</dbReference>
<protein>
    <submittedName>
        <fullName evidence="2">Sigma-70, region 4</fullName>
    </submittedName>
</protein>
<dbReference type="EMBL" id="FZNY01000001">
    <property type="protein sequence ID" value="SNR42503.1"/>
    <property type="molecule type" value="Genomic_DNA"/>
</dbReference>
<accession>A0A238W8G7</accession>
<name>A0A238W8G7_9FLAO</name>
<feature type="domain" description="RNA polymerase sigma factor 70 region 4 type 2" evidence="1">
    <location>
        <begin position="90"/>
        <end position="140"/>
    </location>
</feature>
<dbReference type="InterPro" id="IPR013249">
    <property type="entry name" value="RNA_pol_sigma70_r4_t2"/>
</dbReference>
<evidence type="ECO:0000259" key="1">
    <source>
        <dbReference type="Pfam" id="PF08281"/>
    </source>
</evidence>
<dbReference type="AlphaFoldDB" id="A0A238W8G7"/>
<evidence type="ECO:0000313" key="2">
    <source>
        <dbReference type="EMBL" id="SNR42503.1"/>
    </source>
</evidence>
<dbReference type="GO" id="GO:0006352">
    <property type="term" value="P:DNA-templated transcription initiation"/>
    <property type="evidence" value="ECO:0007669"/>
    <property type="project" value="InterPro"/>
</dbReference>
<dbReference type="Gene3D" id="1.10.10.10">
    <property type="entry name" value="Winged helix-like DNA-binding domain superfamily/Winged helix DNA-binding domain"/>
    <property type="match status" value="1"/>
</dbReference>